<gene>
    <name evidence="11" type="ORF">BP6252_09384</name>
</gene>
<dbReference type="InterPro" id="IPR044202">
    <property type="entry name" value="LETM1/MDM38-like"/>
</dbReference>
<sequence>MTTIALRTLRSPSFFHHTSQFPCLTTLHLLSPSTRHASTTSLRNPSKQATKPPPSSQRPTLASRINGPPSTLPAPLDLPQRQPGESFFPKYGLKLGKAYLAFYKAGVRNIWGNYKAARLVQSTLNNKYDGSLQKAVEAGALSRHDFQLLTRNWFDVKRVPIFALLFMVCGEFTPLVVIMVSSVVPWTCRIPKQIEGDRRKLEMRRAISFRNLVASPPTEKGSEELERQQLIHISWSLGLSSSAWDWLGGQYPGLPTFMLRKKVARRVEYLEMDDRLMGSSGAQELTPEELAIALVERGVDVMGKSEKDLKTLLVSWQKSTGKVPVENLLLTR</sequence>
<evidence type="ECO:0000256" key="2">
    <source>
        <dbReference type="ARBA" id="ARBA00022692"/>
    </source>
</evidence>
<evidence type="ECO:0000256" key="3">
    <source>
        <dbReference type="ARBA" id="ARBA00022792"/>
    </source>
</evidence>
<evidence type="ECO:0000256" key="9">
    <source>
        <dbReference type="SAM" id="Phobius"/>
    </source>
</evidence>
<dbReference type="GO" id="GO:0030003">
    <property type="term" value="P:intracellular monoatomic cation homeostasis"/>
    <property type="evidence" value="ECO:0007669"/>
    <property type="project" value="TreeGrafter"/>
</dbReference>
<dbReference type="PANTHER" id="PTHR14009:SF6">
    <property type="entry name" value="LETM1 RBD DOMAIN-CONTAINING PROTEIN"/>
    <property type="match status" value="1"/>
</dbReference>
<dbReference type="STRING" id="1849047.A0A3D8R203"/>
<dbReference type="Proteomes" id="UP000256645">
    <property type="component" value="Unassembled WGS sequence"/>
</dbReference>
<organism evidence="11 12">
    <name type="scientific">Coleophoma cylindrospora</name>
    <dbReference type="NCBI Taxonomy" id="1849047"/>
    <lineage>
        <taxon>Eukaryota</taxon>
        <taxon>Fungi</taxon>
        <taxon>Dikarya</taxon>
        <taxon>Ascomycota</taxon>
        <taxon>Pezizomycotina</taxon>
        <taxon>Leotiomycetes</taxon>
        <taxon>Helotiales</taxon>
        <taxon>Dermateaceae</taxon>
        <taxon>Coleophoma</taxon>
    </lineage>
</organism>
<evidence type="ECO:0000256" key="6">
    <source>
        <dbReference type="ARBA" id="ARBA00023136"/>
    </source>
</evidence>
<reference evidence="11 12" key="1">
    <citation type="journal article" date="2018" name="IMA Fungus">
        <title>IMA Genome-F 9: Draft genome sequence of Annulohypoxylon stygium, Aspergillus mulundensis, Berkeleyomyces basicola (syn. Thielaviopsis basicola), Ceratocystis smalleyi, two Cercospora beticola strains, Coleophoma cylindrospora, Fusarium fracticaudum, Phialophora cf. hyalina, and Morchella septimelata.</title>
        <authorList>
            <person name="Wingfield B.D."/>
            <person name="Bills G.F."/>
            <person name="Dong Y."/>
            <person name="Huang W."/>
            <person name="Nel W.J."/>
            <person name="Swalarsk-Parry B.S."/>
            <person name="Vaghefi N."/>
            <person name="Wilken P.M."/>
            <person name="An Z."/>
            <person name="de Beer Z.W."/>
            <person name="De Vos L."/>
            <person name="Chen L."/>
            <person name="Duong T.A."/>
            <person name="Gao Y."/>
            <person name="Hammerbacher A."/>
            <person name="Kikkert J.R."/>
            <person name="Li Y."/>
            <person name="Li H."/>
            <person name="Li K."/>
            <person name="Li Q."/>
            <person name="Liu X."/>
            <person name="Ma X."/>
            <person name="Naidoo K."/>
            <person name="Pethybridge S.J."/>
            <person name="Sun J."/>
            <person name="Steenkamp E.T."/>
            <person name="van der Nest M.A."/>
            <person name="van Wyk S."/>
            <person name="Wingfield M.J."/>
            <person name="Xiong C."/>
            <person name="Yue Q."/>
            <person name="Zhang X."/>
        </authorList>
    </citation>
    <scope>NUCLEOTIDE SEQUENCE [LARGE SCALE GENOMIC DNA]</scope>
    <source>
        <strain evidence="11 12">BP6252</strain>
    </source>
</reference>
<keyword evidence="3" id="KW-0999">Mitochondrion inner membrane</keyword>
<keyword evidence="6 9" id="KW-0472">Membrane</keyword>
<feature type="transmembrane region" description="Helical" evidence="9">
    <location>
        <begin position="161"/>
        <end position="184"/>
    </location>
</feature>
<evidence type="ECO:0000259" key="10">
    <source>
        <dbReference type="PROSITE" id="PS51758"/>
    </source>
</evidence>
<evidence type="ECO:0000256" key="1">
    <source>
        <dbReference type="ARBA" id="ARBA00004434"/>
    </source>
</evidence>
<feature type="compositionally biased region" description="Polar residues" evidence="8">
    <location>
        <begin position="35"/>
        <end position="49"/>
    </location>
</feature>
<evidence type="ECO:0000256" key="5">
    <source>
        <dbReference type="ARBA" id="ARBA00023128"/>
    </source>
</evidence>
<keyword evidence="5 7" id="KW-0496">Mitochondrion</keyword>
<dbReference type="EMBL" id="PDLM01000010">
    <property type="protein sequence ID" value="RDW67988.1"/>
    <property type="molecule type" value="Genomic_DNA"/>
</dbReference>
<comment type="subcellular location">
    <subcellularLocation>
        <location evidence="1">Mitochondrion inner membrane</location>
        <topology evidence="1">Single-pass membrane protein</topology>
    </subcellularLocation>
</comment>
<evidence type="ECO:0000256" key="4">
    <source>
        <dbReference type="ARBA" id="ARBA00022989"/>
    </source>
</evidence>
<dbReference type="PROSITE" id="PS51758">
    <property type="entry name" value="LETM1_RBD"/>
    <property type="match status" value="1"/>
</dbReference>
<evidence type="ECO:0000313" key="12">
    <source>
        <dbReference type="Proteomes" id="UP000256645"/>
    </source>
</evidence>
<evidence type="ECO:0000313" key="11">
    <source>
        <dbReference type="EMBL" id="RDW67988.1"/>
    </source>
</evidence>
<dbReference type="OrthoDB" id="73691at2759"/>
<comment type="caution">
    <text evidence="11">The sequence shown here is derived from an EMBL/GenBank/DDBJ whole genome shotgun (WGS) entry which is preliminary data.</text>
</comment>
<evidence type="ECO:0000256" key="7">
    <source>
        <dbReference type="PROSITE-ProRule" id="PRU01094"/>
    </source>
</evidence>
<dbReference type="GO" id="GO:0005743">
    <property type="term" value="C:mitochondrial inner membrane"/>
    <property type="evidence" value="ECO:0007669"/>
    <property type="project" value="UniProtKB-SubCell"/>
</dbReference>
<dbReference type="GO" id="GO:0043022">
    <property type="term" value="F:ribosome binding"/>
    <property type="evidence" value="ECO:0007669"/>
    <property type="project" value="InterPro"/>
</dbReference>
<protein>
    <recommendedName>
        <fullName evidence="10">Letm1 RBD domain-containing protein</fullName>
    </recommendedName>
</protein>
<feature type="region of interest" description="Disordered" evidence="8">
    <location>
        <begin position="35"/>
        <end position="79"/>
    </location>
</feature>
<dbReference type="AlphaFoldDB" id="A0A3D8R203"/>
<keyword evidence="2 9" id="KW-0812">Transmembrane</keyword>
<proteinExistence type="predicted"/>
<dbReference type="PANTHER" id="PTHR14009">
    <property type="entry name" value="LEUCINE ZIPPER-EF-HAND CONTAINING TRANSMEMBRANE PROTEIN"/>
    <property type="match status" value="1"/>
</dbReference>
<name>A0A3D8R203_9HELO</name>
<dbReference type="InterPro" id="IPR033122">
    <property type="entry name" value="LETM1-like_RBD"/>
</dbReference>
<accession>A0A3D8R203</accession>
<feature type="domain" description="Letm1 RBD" evidence="10">
    <location>
        <begin position="174"/>
        <end position="332"/>
    </location>
</feature>
<keyword evidence="12" id="KW-1185">Reference proteome</keyword>
<evidence type="ECO:0000256" key="8">
    <source>
        <dbReference type="SAM" id="MobiDB-lite"/>
    </source>
</evidence>
<dbReference type="Pfam" id="PF07766">
    <property type="entry name" value="LETM1_RBD"/>
    <property type="match status" value="1"/>
</dbReference>
<keyword evidence="4 9" id="KW-1133">Transmembrane helix</keyword>